<feature type="active site" description="Proton acceptor" evidence="8">
    <location>
        <position position="59"/>
    </location>
</feature>
<dbReference type="AlphaFoldDB" id="A0AAP4EYZ9"/>
<dbReference type="InterPro" id="IPR001967">
    <property type="entry name" value="Peptidase_S11_N"/>
</dbReference>
<keyword evidence="3" id="KW-0732">Signal</keyword>
<dbReference type="EMBL" id="JASGBQ010000002">
    <property type="protein sequence ID" value="MDI9241225.1"/>
    <property type="molecule type" value="Genomic_DNA"/>
</dbReference>
<evidence type="ECO:0000256" key="3">
    <source>
        <dbReference type="ARBA" id="ARBA00022729"/>
    </source>
</evidence>
<accession>A0AAP4EYZ9</accession>
<keyword evidence="4 13" id="KW-0378">Hydrolase</keyword>
<feature type="binding site" evidence="9">
    <location>
        <position position="228"/>
    </location>
    <ligand>
        <name>substrate</name>
    </ligand>
</feature>
<dbReference type="InterPro" id="IPR015956">
    <property type="entry name" value="Peniciliin-bd_prot_C_sf"/>
</dbReference>
<reference evidence="13 14" key="1">
    <citation type="submission" date="2023-05" db="EMBL/GenBank/DDBJ databases">
        <title>[ruminococcus] sp. nov., isolated from a pig farm feces dump.</title>
        <authorList>
            <person name="Chang Y.-H."/>
        </authorList>
    </citation>
    <scope>NUCLEOTIDE SEQUENCE [LARGE SCALE GENOMIC DNA]</scope>
    <source>
        <strain evidence="13 14">YH-rum2234</strain>
    </source>
</reference>
<comment type="similarity">
    <text evidence="2 10">Belongs to the peptidase S11 family.</text>
</comment>
<protein>
    <submittedName>
        <fullName evidence="13">D-alanyl-D-alanine carboxypeptidase family protein</fullName>
        <ecNumber evidence="13">3.4.-.-</ecNumber>
    </submittedName>
</protein>
<evidence type="ECO:0000256" key="11">
    <source>
        <dbReference type="SAM" id="MobiDB-lite"/>
    </source>
</evidence>
<keyword evidence="5" id="KW-0133">Cell shape</keyword>
<evidence type="ECO:0000259" key="12">
    <source>
        <dbReference type="Pfam" id="PF00768"/>
    </source>
</evidence>
<evidence type="ECO:0000256" key="7">
    <source>
        <dbReference type="ARBA" id="ARBA00023316"/>
    </source>
</evidence>
<keyword evidence="13" id="KW-0645">Protease</keyword>
<dbReference type="EC" id="3.4.-.-" evidence="13"/>
<evidence type="ECO:0000256" key="5">
    <source>
        <dbReference type="ARBA" id="ARBA00022960"/>
    </source>
</evidence>
<dbReference type="Gene3D" id="3.40.710.10">
    <property type="entry name" value="DD-peptidase/beta-lactamase superfamily"/>
    <property type="match status" value="1"/>
</dbReference>
<evidence type="ECO:0000256" key="1">
    <source>
        <dbReference type="ARBA" id="ARBA00003217"/>
    </source>
</evidence>
<dbReference type="GO" id="GO:0008360">
    <property type="term" value="P:regulation of cell shape"/>
    <property type="evidence" value="ECO:0007669"/>
    <property type="project" value="UniProtKB-KW"/>
</dbReference>
<dbReference type="InterPro" id="IPR012338">
    <property type="entry name" value="Beta-lactam/transpept-like"/>
</dbReference>
<evidence type="ECO:0000313" key="14">
    <source>
        <dbReference type="Proteomes" id="UP001300383"/>
    </source>
</evidence>
<evidence type="ECO:0000313" key="13">
    <source>
        <dbReference type="EMBL" id="MDI9241225.1"/>
    </source>
</evidence>
<comment type="caution">
    <text evidence="13">The sequence shown here is derived from an EMBL/GenBank/DDBJ whole genome shotgun (WGS) entry which is preliminary data.</text>
</comment>
<proteinExistence type="inferred from homology"/>
<dbReference type="GO" id="GO:0071555">
    <property type="term" value="P:cell wall organization"/>
    <property type="evidence" value="ECO:0007669"/>
    <property type="project" value="UniProtKB-KW"/>
</dbReference>
<dbReference type="PRINTS" id="PR00725">
    <property type="entry name" value="DADACBPTASE1"/>
</dbReference>
<keyword evidence="6" id="KW-0573">Peptidoglycan synthesis</keyword>
<dbReference type="InterPro" id="IPR018044">
    <property type="entry name" value="Peptidase_S11"/>
</dbReference>
<dbReference type="GO" id="GO:0009002">
    <property type="term" value="F:serine-type D-Ala-D-Ala carboxypeptidase activity"/>
    <property type="evidence" value="ECO:0007669"/>
    <property type="project" value="InterPro"/>
</dbReference>
<dbReference type="Pfam" id="PF00768">
    <property type="entry name" value="Peptidase_S11"/>
    <property type="match status" value="1"/>
</dbReference>
<keyword evidence="14" id="KW-1185">Reference proteome</keyword>
<evidence type="ECO:0000256" key="10">
    <source>
        <dbReference type="RuleBase" id="RU004016"/>
    </source>
</evidence>
<evidence type="ECO:0000256" key="2">
    <source>
        <dbReference type="ARBA" id="ARBA00007164"/>
    </source>
</evidence>
<name>A0AAP4EYZ9_9FIRM</name>
<feature type="region of interest" description="Disordered" evidence="11">
    <location>
        <begin position="295"/>
        <end position="317"/>
    </location>
</feature>
<feature type="active site" description="Acyl-ester intermediate" evidence="8">
    <location>
        <position position="56"/>
    </location>
</feature>
<dbReference type="Proteomes" id="UP001300383">
    <property type="component" value="Unassembled WGS sequence"/>
</dbReference>
<dbReference type="SUPFAM" id="SSF56601">
    <property type="entry name" value="beta-lactamase/transpeptidase-like"/>
    <property type="match status" value="1"/>
</dbReference>
<evidence type="ECO:0000256" key="8">
    <source>
        <dbReference type="PIRSR" id="PIRSR618044-1"/>
    </source>
</evidence>
<organism evidence="13 14">
    <name type="scientific">Fusibacillus kribbianus</name>
    <dbReference type="NCBI Taxonomy" id="3044208"/>
    <lineage>
        <taxon>Bacteria</taxon>
        <taxon>Bacillati</taxon>
        <taxon>Bacillota</taxon>
        <taxon>Clostridia</taxon>
        <taxon>Lachnospirales</taxon>
        <taxon>Lachnospiraceae</taxon>
        <taxon>Fusibacillus</taxon>
    </lineage>
</organism>
<sequence length="398" mass="44019">MLNQWTGAALAAEEEAVSEADPGPGELHAVCAVLMDGDSGRILYGKNSREIRPMASTTKIMTCILALENLKEDTMITVSACAASQPKVHLGMQEGEQYLLKDLLYSLMLESHNDSAVAIAEAVSGSQEAFSVLMNQKAREIGCTDTCFLTPNGLDLTKEVDGTMKTHSTTAEDLARIMRYCTMESPKKERFREITGTESYQFQAAGRNFSCQNHNAFLHMMEGAFSGKTGFTGEAGYCYVGALERDGKTFIVALLACGWPNNKTYKWSDTRKLMEYGLSTYDYKEIYERPQLSDIPVENGISDDGEPDGSSSVSLAEVKGDGSRWRLLLREGEQVEILREQKTSLTAPVERGQLVGKILYRIDGMTVAFSEIRTAEAVGERDLNWCISKIMENFLINF</sequence>
<dbReference type="PANTHER" id="PTHR21581">
    <property type="entry name" value="D-ALANYL-D-ALANINE CARBOXYPEPTIDASE"/>
    <property type="match status" value="1"/>
</dbReference>
<gene>
    <name evidence="13" type="ORF">QJ036_01860</name>
</gene>
<evidence type="ECO:0000256" key="6">
    <source>
        <dbReference type="ARBA" id="ARBA00022984"/>
    </source>
</evidence>
<feature type="domain" description="Peptidase S11 D-alanyl-D-alanine carboxypeptidase A N-terminal" evidence="12">
    <location>
        <begin position="22"/>
        <end position="253"/>
    </location>
</feature>
<evidence type="ECO:0000256" key="9">
    <source>
        <dbReference type="PIRSR" id="PIRSR618044-2"/>
    </source>
</evidence>
<feature type="active site" evidence="8">
    <location>
        <position position="111"/>
    </location>
</feature>
<dbReference type="GO" id="GO:0006508">
    <property type="term" value="P:proteolysis"/>
    <property type="evidence" value="ECO:0007669"/>
    <property type="project" value="InterPro"/>
</dbReference>
<keyword evidence="7" id="KW-0961">Cell wall biogenesis/degradation</keyword>
<dbReference type="PANTHER" id="PTHR21581:SF33">
    <property type="entry name" value="D-ALANYL-D-ALANINE CARBOXYPEPTIDASE DACB"/>
    <property type="match status" value="1"/>
</dbReference>
<evidence type="ECO:0000256" key="4">
    <source>
        <dbReference type="ARBA" id="ARBA00022801"/>
    </source>
</evidence>
<dbReference type="SUPFAM" id="SSF69189">
    <property type="entry name" value="Penicillin-binding protein associated domain"/>
    <property type="match status" value="1"/>
</dbReference>
<comment type="function">
    <text evidence="1">Removes C-terminal D-alanyl residues from sugar-peptide cell wall precursors.</text>
</comment>
<keyword evidence="13" id="KW-0121">Carboxypeptidase</keyword>
<dbReference type="GO" id="GO:0009252">
    <property type="term" value="P:peptidoglycan biosynthetic process"/>
    <property type="evidence" value="ECO:0007669"/>
    <property type="project" value="UniProtKB-KW"/>
</dbReference>